<name>A0A426Z8E6_ENSVE</name>
<proteinExistence type="predicted"/>
<accession>A0A426Z8E6</accession>
<dbReference type="AlphaFoldDB" id="A0A426Z8E6"/>
<dbReference type="InterPro" id="IPR025322">
    <property type="entry name" value="PADRE_dom"/>
</dbReference>
<dbReference type="Proteomes" id="UP000287651">
    <property type="component" value="Unassembled WGS sequence"/>
</dbReference>
<protein>
    <submittedName>
        <fullName evidence="1">Uncharacterized protein</fullName>
    </submittedName>
</protein>
<organism evidence="1 2">
    <name type="scientific">Ensete ventricosum</name>
    <name type="common">Abyssinian banana</name>
    <name type="synonym">Musa ensete</name>
    <dbReference type="NCBI Taxonomy" id="4639"/>
    <lineage>
        <taxon>Eukaryota</taxon>
        <taxon>Viridiplantae</taxon>
        <taxon>Streptophyta</taxon>
        <taxon>Embryophyta</taxon>
        <taxon>Tracheophyta</taxon>
        <taxon>Spermatophyta</taxon>
        <taxon>Magnoliopsida</taxon>
        <taxon>Liliopsida</taxon>
        <taxon>Zingiberales</taxon>
        <taxon>Musaceae</taxon>
        <taxon>Ensete</taxon>
    </lineage>
</organism>
<sequence>MKTTSPMLRVPHSIPKSFVIPRGSPLVPQLRVNKLGAVDKEGGSTHTEMVTRDAIKCCVSCILPCGALDVIRIVHVSGRVEEISFANTAGDIMQAHPKYVLRKPPPSALSGGVEAPKVMTLPPNAELQRGKKYFLMPVAVPAPEKARFDAKETRRRKKKGGDSKIVMRLQPIRLCFLTRGICMRSFRRRCRAIGTCGEEELGCSDCIWTACRSLAYCLLSLFMKRFLDFFMS</sequence>
<dbReference type="PANTHER" id="PTHR33052">
    <property type="entry name" value="DUF4228 DOMAIN PROTEIN-RELATED"/>
    <property type="match status" value="1"/>
</dbReference>
<gene>
    <name evidence="1" type="ORF">B296_00023709</name>
</gene>
<evidence type="ECO:0000313" key="2">
    <source>
        <dbReference type="Proteomes" id="UP000287651"/>
    </source>
</evidence>
<evidence type="ECO:0000313" key="1">
    <source>
        <dbReference type="EMBL" id="RRT60242.1"/>
    </source>
</evidence>
<reference evidence="1 2" key="1">
    <citation type="journal article" date="2014" name="Agronomy (Basel)">
        <title>A Draft Genome Sequence for Ensete ventricosum, the Drought-Tolerant Tree Against Hunger.</title>
        <authorList>
            <person name="Harrison J."/>
            <person name="Moore K.A."/>
            <person name="Paszkiewicz K."/>
            <person name="Jones T."/>
            <person name="Grant M."/>
            <person name="Ambacheew D."/>
            <person name="Muzemil S."/>
            <person name="Studholme D.J."/>
        </authorList>
    </citation>
    <scope>NUCLEOTIDE SEQUENCE [LARGE SCALE GENOMIC DNA]</scope>
</reference>
<comment type="caution">
    <text evidence="1">The sequence shown here is derived from an EMBL/GenBank/DDBJ whole genome shotgun (WGS) entry which is preliminary data.</text>
</comment>
<dbReference type="Pfam" id="PF14009">
    <property type="entry name" value="PADRE"/>
    <property type="match status" value="1"/>
</dbReference>
<dbReference type="EMBL" id="AMZH03007869">
    <property type="protein sequence ID" value="RRT60242.1"/>
    <property type="molecule type" value="Genomic_DNA"/>
</dbReference>